<feature type="non-terminal residue" evidence="2">
    <location>
        <position position="1"/>
    </location>
</feature>
<name>A0A1A8HXU9_NOTKU</name>
<reference evidence="2" key="1">
    <citation type="submission" date="2016-05" db="EMBL/GenBank/DDBJ databases">
        <authorList>
            <person name="Lavstsen T."/>
            <person name="Jespersen J.S."/>
        </authorList>
    </citation>
    <scope>NUCLEOTIDE SEQUENCE</scope>
    <source>
        <tissue evidence="2">Brain</tissue>
    </source>
</reference>
<reference evidence="2" key="2">
    <citation type="submission" date="2016-06" db="EMBL/GenBank/DDBJ databases">
        <title>The genome of a short-lived fish provides insights into sex chromosome evolution and the genetic control of aging.</title>
        <authorList>
            <person name="Reichwald K."/>
            <person name="Felder M."/>
            <person name="Petzold A."/>
            <person name="Koch P."/>
            <person name="Groth M."/>
            <person name="Platzer M."/>
        </authorList>
    </citation>
    <scope>NUCLEOTIDE SEQUENCE</scope>
    <source>
        <tissue evidence="2">Brain</tissue>
    </source>
</reference>
<protein>
    <submittedName>
        <fullName evidence="2">Poliovirus receptor-related 4</fullName>
    </submittedName>
</protein>
<gene>
    <name evidence="2" type="primary">PVRL4</name>
</gene>
<sequence length="93" mass="10621">QNSTCRLQQSILWKTEDQLYLLTSFLRRHIVKRKTSHHHVASPGSSCLVNAVEKTSAWISTDTNSQESGNTAEGRNAVGKCVNQTRRFQHFHR</sequence>
<dbReference type="AlphaFoldDB" id="A0A1A8HXU9"/>
<accession>A0A1A8HXU9</accession>
<keyword evidence="2" id="KW-0675">Receptor</keyword>
<evidence type="ECO:0000313" key="2">
    <source>
        <dbReference type="EMBL" id="SBQ88328.1"/>
    </source>
</evidence>
<feature type="compositionally biased region" description="Polar residues" evidence="1">
    <location>
        <begin position="59"/>
        <end position="73"/>
    </location>
</feature>
<organism evidence="2">
    <name type="scientific">Nothobranchius kuhntae</name>
    <name type="common">Beira killifish</name>
    <dbReference type="NCBI Taxonomy" id="321403"/>
    <lineage>
        <taxon>Eukaryota</taxon>
        <taxon>Metazoa</taxon>
        <taxon>Chordata</taxon>
        <taxon>Craniata</taxon>
        <taxon>Vertebrata</taxon>
        <taxon>Euteleostomi</taxon>
        <taxon>Actinopterygii</taxon>
        <taxon>Neopterygii</taxon>
        <taxon>Teleostei</taxon>
        <taxon>Neoteleostei</taxon>
        <taxon>Acanthomorphata</taxon>
        <taxon>Ovalentaria</taxon>
        <taxon>Atherinomorphae</taxon>
        <taxon>Cyprinodontiformes</taxon>
        <taxon>Nothobranchiidae</taxon>
        <taxon>Nothobranchius</taxon>
    </lineage>
</organism>
<feature type="non-terminal residue" evidence="2">
    <location>
        <position position="93"/>
    </location>
</feature>
<evidence type="ECO:0000256" key="1">
    <source>
        <dbReference type="SAM" id="MobiDB-lite"/>
    </source>
</evidence>
<dbReference type="EMBL" id="HAED01002483">
    <property type="protein sequence ID" value="SBQ88328.1"/>
    <property type="molecule type" value="Transcribed_RNA"/>
</dbReference>
<feature type="region of interest" description="Disordered" evidence="1">
    <location>
        <begin position="59"/>
        <end position="78"/>
    </location>
</feature>
<proteinExistence type="predicted"/>